<dbReference type="InterPro" id="IPR050270">
    <property type="entry name" value="DegV_domain_contain"/>
</dbReference>
<dbReference type="PANTHER" id="PTHR33434:SF2">
    <property type="entry name" value="FATTY ACID-BINDING PROTEIN TM_1468"/>
    <property type="match status" value="1"/>
</dbReference>
<protein>
    <submittedName>
        <fullName evidence="2">EDD domain protein, DegV family</fullName>
    </submittedName>
</protein>
<evidence type="ECO:0000256" key="1">
    <source>
        <dbReference type="ARBA" id="ARBA00023121"/>
    </source>
</evidence>
<name>A0A1G9E1W2_9FIRM</name>
<dbReference type="Gene3D" id="3.40.50.10170">
    <property type="match status" value="1"/>
</dbReference>
<dbReference type="GO" id="GO:0008289">
    <property type="term" value="F:lipid binding"/>
    <property type="evidence" value="ECO:0007669"/>
    <property type="project" value="UniProtKB-KW"/>
</dbReference>
<dbReference type="AlphaFoldDB" id="A0A1G9E1W2"/>
<dbReference type="SUPFAM" id="SSF82549">
    <property type="entry name" value="DAK1/DegV-like"/>
    <property type="match status" value="1"/>
</dbReference>
<proteinExistence type="predicted"/>
<dbReference type="Proteomes" id="UP000198718">
    <property type="component" value="Unassembled WGS sequence"/>
</dbReference>
<dbReference type="NCBIfam" id="TIGR00762">
    <property type="entry name" value="DegV"/>
    <property type="match status" value="1"/>
</dbReference>
<dbReference type="OrthoDB" id="9780216at2"/>
<dbReference type="Gene3D" id="3.30.1180.10">
    <property type="match status" value="1"/>
</dbReference>
<gene>
    <name evidence="2" type="ORF">SAMN05660472_01809</name>
</gene>
<evidence type="ECO:0000313" key="2">
    <source>
        <dbReference type="EMBL" id="SDK70099.1"/>
    </source>
</evidence>
<organism evidence="2 3">
    <name type="scientific">Natronincola ferrireducens</name>
    <dbReference type="NCBI Taxonomy" id="393762"/>
    <lineage>
        <taxon>Bacteria</taxon>
        <taxon>Bacillati</taxon>
        <taxon>Bacillota</taxon>
        <taxon>Clostridia</taxon>
        <taxon>Peptostreptococcales</taxon>
        <taxon>Natronincolaceae</taxon>
        <taxon>Natronincola</taxon>
    </lineage>
</organism>
<dbReference type="EMBL" id="FNFP01000003">
    <property type="protein sequence ID" value="SDK70099.1"/>
    <property type="molecule type" value="Genomic_DNA"/>
</dbReference>
<dbReference type="InterPro" id="IPR003797">
    <property type="entry name" value="DegV"/>
</dbReference>
<reference evidence="2 3" key="1">
    <citation type="submission" date="2016-10" db="EMBL/GenBank/DDBJ databases">
        <authorList>
            <person name="de Groot N.N."/>
        </authorList>
    </citation>
    <scope>NUCLEOTIDE SEQUENCE [LARGE SCALE GENOMIC DNA]</scope>
    <source>
        <strain evidence="2 3">DSM 18346</strain>
    </source>
</reference>
<evidence type="ECO:0000313" key="3">
    <source>
        <dbReference type="Proteomes" id="UP000198718"/>
    </source>
</evidence>
<keyword evidence="1" id="KW-0446">Lipid-binding</keyword>
<dbReference type="InterPro" id="IPR043168">
    <property type="entry name" value="DegV_C"/>
</dbReference>
<keyword evidence="3" id="KW-1185">Reference proteome</keyword>
<dbReference type="RefSeq" id="WP_090553379.1">
    <property type="nucleotide sequence ID" value="NZ_FNFP01000003.1"/>
</dbReference>
<sequence length="282" mass="31524">MRNVQIITDSTSDLSLELLKTNNIDVVPLYVVFEEHTYKDGIEITTEDLYKKVNDTGELPKTSAPTPGDFHEVFKYHIEQNKDILYMGLSSQLSTTIQNAKIAASEFPEGRIEIIDSLNLSAGIGLLALKAVDLTKEGLNVQQIAAKIREQLPKVKTFFAVNTLEYLQKGGRCSSVQSFIGNMLKIRPILKLVDGKIILHQKTRGKREKTLNALIEEILKDKDLIDLDRMIVNHSLAPEDAVYLKEELEKALSIKEIVFLKAGCVISSHSGPQTVGVMYNVR</sequence>
<dbReference type="PROSITE" id="PS51482">
    <property type="entry name" value="DEGV"/>
    <property type="match status" value="1"/>
</dbReference>
<dbReference type="STRING" id="393762.SAMN05660472_01809"/>
<accession>A0A1G9E1W2</accession>
<dbReference type="PANTHER" id="PTHR33434">
    <property type="entry name" value="DEGV DOMAIN-CONTAINING PROTEIN DR_1986-RELATED"/>
    <property type="match status" value="1"/>
</dbReference>
<dbReference type="Pfam" id="PF02645">
    <property type="entry name" value="DegV"/>
    <property type="match status" value="1"/>
</dbReference>